<feature type="region of interest" description="Disordered" evidence="1">
    <location>
        <begin position="1"/>
        <end position="74"/>
    </location>
</feature>
<sequence>MDPNKQYGAPPQYPQSPPPIHHDAGPYNQGGMQPYQQGPPNNDYYGNSPNPYQQGGPGYGPPQGPPGQYGQPQQQMYYQQGMQRKRLFTFPSSEIRSFLYMCVPEYTEIGDGTLRNTNTINRHEHHHPSIAFTKPHGHQLVARGADIRLLYHRFTKPDFRAIERCREQRIDWFFFVLRCTCSAFGDTFGPSDCNRKPICREAELKLEIDRSCKRHKLLGFLDDIESLDSIDPSTLHPNIILIDNMKITAYVAVIAAAVPAVWSLPSGLVAKSFKVPTCGAETCLASSNGTFIATGASNGTAPSDLGQLCSLPQEDVTRYVQTVQPCIDGDAGRANCTEGAIYQYKDLLKSVCASDAYHRTVQWA</sequence>
<evidence type="ECO:0000313" key="2">
    <source>
        <dbReference type="EMBL" id="KZM23806.1"/>
    </source>
</evidence>
<keyword evidence="3" id="KW-1185">Reference proteome</keyword>
<protein>
    <submittedName>
        <fullName evidence="2">Uncharacterized protein</fullName>
    </submittedName>
</protein>
<dbReference type="Proteomes" id="UP000076837">
    <property type="component" value="Unassembled WGS sequence"/>
</dbReference>
<evidence type="ECO:0000256" key="1">
    <source>
        <dbReference type="SAM" id="MobiDB-lite"/>
    </source>
</evidence>
<feature type="compositionally biased region" description="Low complexity" evidence="1">
    <location>
        <begin position="25"/>
        <end position="42"/>
    </location>
</feature>
<comment type="caution">
    <text evidence="2">The sequence shown here is derived from an EMBL/GenBank/DDBJ whole genome shotgun (WGS) entry which is preliminary data.</text>
</comment>
<dbReference type="AlphaFoldDB" id="A0A163ENP8"/>
<evidence type="ECO:0000313" key="3">
    <source>
        <dbReference type="Proteomes" id="UP000076837"/>
    </source>
</evidence>
<name>A0A163ENP8_DIDRA</name>
<reference evidence="2 3" key="1">
    <citation type="journal article" date="2016" name="Sci. Rep.">
        <title>Draft genome sequencing and secretome analysis of fungal phytopathogen Ascochyta rabiei provides insight into the necrotrophic effector repertoire.</title>
        <authorList>
            <person name="Verma S."/>
            <person name="Gazara R.K."/>
            <person name="Nizam S."/>
            <person name="Parween S."/>
            <person name="Chattopadhyay D."/>
            <person name="Verma P.K."/>
        </authorList>
    </citation>
    <scope>NUCLEOTIDE SEQUENCE [LARGE SCALE GENOMIC DNA]</scope>
    <source>
        <strain evidence="2 3">ArDII</strain>
    </source>
</reference>
<organism evidence="2 3">
    <name type="scientific">Didymella rabiei</name>
    <name type="common">Chickpea ascochyta blight fungus</name>
    <name type="synonym">Mycosphaerella rabiei</name>
    <dbReference type="NCBI Taxonomy" id="5454"/>
    <lineage>
        <taxon>Eukaryota</taxon>
        <taxon>Fungi</taxon>
        <taxon>Dikarya</taxon>
        <taxon>Ascomycota</taxon>
        <taxon>Pezizomycotina</taxon>
        <taxon>Dothideomycetes</taxon>
        <taxon>Pleosporomycetidae</taxon>
        <taxon>Pleosporales</taxon>
        <taxon>Pleosporineae</taxon>
        <taxon>Didymellaceae</taxon>
        <taxon>Ascochyta</taxon>
    </lineage>
</organism>
<accession>A0A163ENP8</accession>
<dbReference type="EMBL" id="JYNV01000182">
    <property type="protein sequence ID" value="KZM23806.1"/>
    <property type="molecule type" value="Genomic_DNA"/>
</dbReference>
<gene>
    <name evidence="2" type="ORF">ST47_g5040</name>
</gene>
<proteinExistence type="predicted"/>